<proteinExistence type="predicted"/>
<dbReference type="OrthoDB" id="9757559at2"/>
<name>U2ELN4_9GAMM</name>
<dbReference type="AlphaFoldDB" id="U2ELN4"/>
<feature type="domain" description="AMP-binding enzyme C-terminal" evidence="1">
    <location>
        <begin position="16"/>
        <end position="74"/>
    </location>
</feature>
<reference evidence="2 3" key="1">
    <citation type="journal article" date="2011" name="J. Bacteriol.">
        <title>Genome sequence of Salinisphaera shabanensis, a gammaproteobacterium from the harsh, variable environment of the brine-seawater interface of the Shaban Deep in the Red Sea.</title>
        <authorList>
            <person name="Antunes A."/>
            <person name="Alam I."/>
            <person name="Bajic V.B."/>
            <person name="Stingl U."/>
        </authorList>
    </citation>
    <scope>NUCLEOTIDE SEQUENCE [LARGE SCALE GENOMIC DNA]</scope>
    <source>
        <strain evidence="2 3">E1L3A</strain>
    </source>
</reference>
<dbReference type="GO" id="GO:0004467">
    <property type="term" value="F:long-chain fatty acid-CoA ligase activity"/>
    <property type="evidence" value="ECO:0007669"/>
    <property type="project" value="UniProtKB-EC"/>
</dbReference>
<dbReference type="Gene3D" id="3.30.300.30">
    <property type="match status" value="1"/>
</dbReference>
<organism evidence="2 3">
    <name type="scientific">Salinisphaera shabanensis E1L3A</name>
    <dbReference type="NCBI Taxonomy" id="1033802"/>
    <lineage>
        <taxon>Bacteria</taxon>
        <taxon>Pseudomonadati</taxon>
        <taxon>Pseudomonadota</taxon>
        <taxon>Gammaproteobacteria</taxon>
        <taxon>Salinisphaerales</taxon>
        <taxon>Salinisphaeraceae</taxon>
        <taxon>Salinisphaera</taxon>
    </lineage>
</organism>
<dbReference type="STRING" id="1033802.SSPSH_001931"/>
<dbReference type="InterPro" id="IPR045851">
    <property type="entry name" value="AMP-bd_C_sf"/>
</dbReference>
<gene>
    <name evidence="2" type="ORF">SSPSH_001931</name>
</gene>
<evidence type="ECO:0000313" key="3">
    <source>
        <dbReference type="Proteomes" id="UP000006242"/>
    </source>
</evidence>
<accession>U2ELN4</accession>
<dbReference type="RefSeq" id="WP_021031622.1">
    <property type="nucleotide sequence ID" value="NZ_AFNV02000012.1"/>
</dbReference>
<reference evidence="2 3" key="2">
    <citation type="journal article" date="2013" name="PLoS ONE">
        <title>INDIGO - INtegrated Data Warehouse of MIcrobial GenOmes with Examples from the Red Sea Extremophiles.</title>
        <authorList>
            <person name="Alam I."/>
            <person name="Antunes A."/>
            <person name="Kamau A.A."/>
            <person name="Ba Alawi W."/>
            <person name="Kalkatawi M."/>
            <person name="Stingl U."/>
            <person name="Bajic V.B."/>
        </authorList>
    </citation>
    <scope>NUCLEOTIDE SEQUENCE [LARGE SCALE GENOMIC DNA]</scope>
    <source>
        <strain evidence="2 3">E1L3A</strain>
    </source>
</reference>
<dbReference type="eggNOG" id="COG0318">
    <property type="taxonomic scope" value="Bacteria"/>
</dbReference>
<protein>
    <submittedName>
        <fullName evidence="2">Long-chain acyl-CoA synthetase protein</fullName>
        <ecNumber evidence="2">6.2.1.3</ecNumber>
    </submittedName>
</protein>
<keyword evidence="2" id="KW-0436">Ligase</keyword>
<dbReference type="EC" id="6.2.1.3" evidence="2"/>
<dbReference type="SUPFAM" id="SSF56801">
    <property type="entry name" value="Acetyl-CoA synthetase-like"/>
    <property type="match status" value="1"/>
</dbReference>
<comment type="caution">
    <text evidence="2">The sequence shown here is derived from an EMBL/GenBank/DDBJ whole genome shotgun (WGS) entry which is preliminary data.</text>
</comment>
<dbReference type="Proteomes" id="UP000006242">
    <property type="component" value="Unassembled WGS sequence"/>
</dbReference>
<keyword evidence="3" id="KW-1185">Reference proteome</keyword>
<sequence>MSYSASAYASGLELEVGRPGADLGEVPVVFVVARAGADVDAERLRDAVVTRLSRIHRPEAVMVVDRLPENAVGKLDRKALTRRVADQVEESV</sequence>
<dbReference type="Pfam" id="PF13193">
    <property type="entry name" value="AMP-binding_C"/>
    <property type="match status" value="1"/>
</dbReference>
<evidence type="ECO:0000259" key="1">
    <source>
        <dbReference type="Pfam" id="PF13193"/>
    </source>
</evidence>
<dbReference type="InterPro" id="IPR025110">
    <property type="entry name" value="AMP-bd_C"/>
</dbReference>
<evidence type="ECO:0000313" key="2">
    <source>
        <dbReference type="EMBL" id="ERJ19092.1"/>
    </source>
</evidence>
<dbReference type="EMBL" id="AFNV02000012">
    <property type="protein sequence ID" value="ERJ19092.1"/>
    <property type="molecule type" value="Genomic_DNA"/>
</dbReference>